<dbReference type="PANTHER" id="PTHR48251:SF1">
    <property type="entry name" value="COILED-COIL DOMAIN-CONTAINING PROTEIN 160"/>
    <property type="match status" value="1"/>
</dbReference>
<keyword evidence="1" id="KW-0175">Coiled coil</keyword>
<evidence type="ECO:0000313" key="2">
    <source>
        <dbReference type="Ensembl" id="ENSPCEP00000020379.1"/>
    </source>
</evidence>
<dbReference type="Ensembl" id="ENSPCET00000021075.1">
    <property type="protein sequence ID" value="ENSPCEP00000020379.1"/>
    <property type="gene ID" value="ENSPCEG00000015759.1"/>
</dbReference>
<dbReference type="PANTHER" id="PTHR48251">
    <property type="entry name" value="COILED-COIL DOMAIN-CONTAINING PROTEIN 160"/>
    <property type="match status" value="1"/>
</dbReference>
<proteinExistence type="predicted"/>
<dbReference type="AlphaFoldDB" id="A0A8C8SG30"/>
<keyword evidence="3" id="KW-1185">Reference proteome</keyword>
<dbReference type="Proteomes" id="UP000694393">
    <property type="component" value="Unplaced"/>
</dbReference>
<name>A0A8C8SG30_9SAUR</name>
<reference evidence="2" key="1">
    <citation type="submission" date="2025-08" db="UniProtKB">
        <authorList>
            <consortium name="Ensembl"/>
        </authorList>
    </citation>
    <scope>IDENTIFICATION</scope>
</reference>
<protein>
    <submittedName>
        <fullName evidence="2">Coiled-coil domain containing 160</fullName>
    </submittedName>
</protein>
<reference evidence="2" key="2">
    <citation type="submission" date="2025-09" db="UniProtKB">
        <authorList>
            <consortium name="Ensembl"/>
        </authorList>
    </citation>
    <scope>IDENTIFICATION</scope>
</reference>
<accession>A0A8C8SG30</accession>
<evidence type="ECO:0000256" key="1">
    <source>
        <dbReference type="SAM" id="Coils"/>
    </source>
</evidence>
<sequence length="330" mass="38829">MVLENLEMENKDKHWVERLFCPHFSAQDFFSQAYQPESLMFEKLALERAKRVEEIYNMAIKEFQEEKRLKRKEYLSKFIVREYEPNMVDAKINISKKETEGDSSCRGAGNLDVGTEESLKKTEGHCIWNAEELADLRQEMHKNHVEGVSLKLQLSSLNSELVELKAKCKKIQVDFENAEQELLNSRKEVRCKNAQLEQIQRDSLKKDFELQALKQHLHEKKANIRSLNEELLQARSEIQSLDLKNKDLQQEVQKLKQQHDLGNKISTEKVKLYYDLKIRKIQKELEAVKNELRDEKLLHAKAVKALEILRKHFSARPLSNTLDNLRVDFL</sequence>
<organism evidence="2 3">
    <name type="scientific">Pelusios castaneus</name>
    <name type="common">West African mud turtle</name>
    <dbReference type="NCBI Taxonomy" id="367368"/>
    <lineage>
        <taxon>Eukaryota</taxon>
        <taxon>Metazoa</taxon>
        <taxon>Chordata</taxon>
        <taxon>Craniata</taxon>
        <taxon>Vertebrata</taxon>
        <taxon>Euteleostomi</taxon>
        <taxon>Archelosauria</taxon>
        <taxon>Testudinata</taxon>
        <taxon>Testudines</taxon>
        <taxon>Pleurodira</taxon>
        <taxon>Pelomedusidae</taxon>
        <taxon>Pelusios</taxon>
    </lineage>
</organism>
<evidence type="ECO:0000313" key="3">
    <source>
        <dbReference type="Proteomes" id="UP000694393"/>
    </source>
</evidence>
<feature type="coiled-coil region" evidence="1">
    <location>
        <begin position="154"/>
        <end position="298"/>
    </location>
</feature>